<accession>A0A9Q0INW0</accession>
<evidence type="ECO:0000259" key="4">
    <source>
        <dbReference type="PROSITE" id="PS50915"/>
    </source>
</evidence>
<dbReference type="InterPro" id="IPR001064">
    <property type="entry name" value="Beta/gamma_crystallin"/>
</dbReference>
<dbReference type="AlphaFoldDB" id="A0A9Q0INW0"/>
<keyword evidence="6" id="KW-1185">Reference proteome</keyword>
<dbReference type="Proteomes" id="UP001148018">
    <property type="component" value="Unassembled WGS sequence"/>
</dbReference>
<feature type="region of interest" description="Disordered" evidence="3">
    <location>
        <begin position="1"/>
        <end position="24"/>
    </location>
</feature>
<dbReference type="EMBL" id="JANIIK010000044">
    <property type="protein sequence ID" value="KAJ3603791.1"/>
    <property type="molecule type" value="Genomic_DNA"/>
</dbReference>
<comment type="similarity">
    <text evidence="1">Belongs to the beta/gamma-crystallin family.</text>
</comment>
<dbReference type="PROSITE" id="PS50915">
    <property type="entry name" value="CRYSTALLIN_BETA_GAMMA"/>
    <property type="match status" value="1"/>
</dbReference>
<comment type="caution">
    <text evidence="5">The sequence shown here is derived from an EMBL/GenBank/DDBJ whole genome shotgun (WGS) entry which is preliminary data.</text>
</comment>
<evidence type="ECO:0000256" key="1">
    <source>
        <dbReference type="ARBA" id="ARBA00009646"/>
    </source>
</evidence>
<evidence type="ECO:0000256" key="2">
    <source>
        <dbReference type="ARBA" id="ARBA00022737"/>
    </source>
</evidence>
<dbReference type="Pfam" id="PF00030">
    <property type="entry name" value="Crystall"/>
    <property type="match status" value="1"/>
</dbReference>
<feature type="domain" description="Beta/gamma crystallin 'Greek key'" evidence="4">
    <location>
        <begin position="31"/>
        <end position="70"/>
    </location>
</feature>
<evidence type="ECO:0000313" key="6">
    <source>
        <dbReference type="Proteomes" id="UP001148018"/>
    </source>
</evidence>
<name>A0A9Q0INW0_9TELE</name>
<sequence>MDPISILTMTTDQQNPASKQQLQQQPGTSAFKLVIYEQENFQGRSHELTGPCNDLQEAGVEKAGSVLVLCGP</sequence>
<gene>
    <name evidence="5" type="ORF">NHX12_028532</name>
</gene>
<keyword evidence="2" id="KW-0677">Repeat</keyword>
<reference evidence="5" key="1">
    <citation type="submission" date="2022-07" db="EMBL/GenBank/DDBJ databases">
        <title>Chromosome-level genome of Muraenolepis orangiensis.</title>
        <authorList>
            <person name="Kim J."/>
        </authorList>
    </citation>
    <scope>NUCLEOTIDE SEQUENCE</scope>
    <source>
        <strain evidence="5">KU_S4_2022</strain>
        <tissue evidence="5">Muscle</tissue>
    </source>
</reference>
<dbReference type="OrthoDB" id="8525367at2759"/>
<evidence type="ECO:0000256" key="3">
    <source>
        <dbReference type="SAM" id="MobiDB-lite"/>
    </source>
</evidence>
<dbReference type="InterPro" id="IPR011024">
    <property type="entry name" value="G_crystallin-like"/>
</dbReference>
<protein>
    <recommendedName>
        <fullName evidence="4">Beta/gamma crystallin 'Greek key' domain-containing protein</fullName>
    </recommendedName>
</protein>
<proteinExistence type="inferred from homology"/>
<dbReference type="Gene3D" id="2.60.20.10">
    <property type="entry name" value="Crystallins"/>
    <property type="match status" value="1"/>
</dbReference>
<feature type="compositionally biased region" description="Polar residues" evidence="3">
    <location>
        <begin position="7"/>
        <end position="24"/>
    </location>
</feature>
<organism evidence="5 6">
    <name type="scientific">Muraenolepis orangiensis</name>
    <name type="common">Patagonian moray cod</name>
    <dbReference type="NCBI Taxonomy" id="630683"/>
    <lineage>
        <taxon>Eukaryota</taxon>
        <taxon>Metazoa</taxon>
        <taxon>Chordata</taxon>
        <taxon>Craniata</taxon>
        <taxon>Vertebrata</taxon>
        <taxon>Euteleostomi</taxon>
        <taxon>Actinopterygii</taxon>
        <taxon>Neopterygii</taxon>
        <taxon>Teleostei</taxon>
        <taxon>Neoteleostei</taxon>
        <taxon>Acanthomorphata</taxon>
        <taxon>Zeiogadaria</taxon>
        <taxon>Gadariae</taxon>
        <taxon>Gadiformes</taxon>
        <taxon>Muraenolepidoidei</taxon>
        <taxon>Muraenolepididae</taxon>
        <taxon>Muraenolepis</taxon>
    </lineage>
</organism>
<dbReference type="SUPFAM" id="SSF49695">
    <property type="entry name" value="gamma-Crystallin-like"/>
    <property type="match status" value="1"/>
</dbReference>
<evidence type="ECO:0000313" key="5">
    <source>
        <dbReference type="EMBL" id="KAJ3603791.1"/>
    </source>
</evidence>